<dbReference type="AlphaFoldDB" id="A0A163IYN6"/>
<dbReference type="EMBL" id="LT550653">
    <property type="protein sequence ID" value="SAL96092.1"/>
    <property type="molecule type" value="Genomic_DNA"/>
</dbReference>
<dbReference type="OMA" id="FDTHELE"/>
<evidence type="ECO:0000256" key="7">
    <source>
        <dbReference type="ARBA" id="ARBA00023242"/>
    </source>
</evidence>
<gene>
    <name evidence="10" type="primary">ABSGL_01460.1 scaffold 1580</name>
</gene>
<keyword evidence="7" id="KW-0539">Nucleus</keyword>
<dbReference type="GO" id="GO:0000781">
    <property type="term" value="C:chromosome, telomeric region"/>
    <property type="evidence" value="ECO:0007669"/>
    <property type="project" value="UniProtKB-SubCell"/>
</dbReference>
<evidence type="ECO:0000256" key="2">
    <source>
        <dbReference type="ARBA" id="ARBA00004574"/>
    </source>
</evidence>
<keyword evidence="5" id="KW-0779">Telomere</keyword>
<comment type="subcellular location">
    <subcellularLocation>
        <location evidence="2">Chromosome</location>
        <location evidence="2">Telomere</location>
    </subcellularLocation>
    <subcellularLocation>
        <location evidence="1">Nucleus</location>
    </subcellularLocation>
</comment>
<dbReference type="PANTHER" id="PTHR13989">
    <property type="entry name" value="REPLICATION PROTEIN A-RELATED"/>
    <property type="match status" value="1"/>
</dbReference>
<evidence type="ECO:0000256" key="8">
    <source>
        <dbReference type="ARBA" id="ARBA00030039"/>
    </source>
</evidence>
<evidence type="ECO:0000256" key="5">
    <source>
        <dbReference type="ARBA" id="ARBA00022895"/>
    </source>
</evidence>
<dbReference type="Pfam" id="PF10451">
    <property type="entry name" value="Stn1"/>
    <property type="match status" value="1"/>
</dbReference>
<dbReference type="GO" id="GO:0003677">
    <property type="term" value="F:DNA binding"/>
    <property type="evidence" value="ECO:0007669"/>
    <property type="project" value="UniProtKB-KW"/>
</dbReference>
<evidence type="ECO:0000256" key="6">
    <source>
        <dbReference type="ARBA" id="ARBA00023125"/>
    </source>
</evidence>
<protein>
    <recommendedName>
        <fullName evidence="3">CST complex subunit STN1</fullName>
    </recommendedName>
    <alternativeName>
        <fullName evidence="8">Suppressor of cdc thirteen homolog</fullName>
    </alternativeName>
</protein>
<proteinExistence type="predicted"/>
<dbReference type="InterPro" id="IPR012340">
    <property type="entry name" value="NA-bd_OB-fold"/>
</dbReference>
<dbReference type="InParanoid" id="A0A163IYN6"/>
<feature type="domain" description="CST complex subunit Stn1 N-terminal" evidence="9">
    <location>
        <begin position="34"/>
        <end position="205"/>
    </location>
</feature>
<dbReference type="InterPro" id="IPR040260">
    <property type="entry name" value="RFA2-like"/>
</dbReference>
<name>A0A163IYN6_ABSGL</name>
<evidence type="ECO:0000259" key="9">
    <source>
        <dbReference type="Pfam" id="PF10451"/>
    </source>
</evidence>
<evidence type="ECO:0000256" key="3">
    <source>
        <dbReference type="ARBA" id="ARBA00017411"/>
    </source>
</evidence>
<reference evidence="10" key="1">
    <citation type="submission" date="2016-04" db="EMBL/GenBank/DDBJ databases">
        <authorList>
            <person name="Evans L.H."/>
            <person name="Alamgir A."/>
            <person name="Owens N."/>
            <person name="Weber N.D."/>
            <person name="Virtaneva K."/>
            <person name="Barbian K."/>
            <person name="Babar A."/>
            <person name="Rosenke K."/>
        </authorList>
    </citation>
    <scope>NUCLEOTIDE SEQUENCE [LARGE SCALE GENOMIC DNA]</scope>
    <source>
        <strain evidence="10">CBS 101.48</strain>
    </source>
</reference>
<dbReference type="OrthoDB" id="77828at2759"/>
<evidence type="ECO:0000256" key="4">
    <source>
        <dbReference type="ARBA" id="ARBA00022454"/>
    </source>
</evidence>
<dbReference type="GO" id="GO:0005634">
    <property type="term" value="C:nucleus"/>
    <property type="evidence" value="ECO:0007669"/>
    <property type="project" value="UniProtKB-SubCell"/>
</dbReference>
<keyword evidence="11" id="KW-1185">Reference proteome</keyword>
<dbReference type="SUPFAM" id="SSF50249">
    <property type="entry name" value="Nucleic acid-binding proteins"/>
    <property type="match status" value="1"/>
</dbReference>
<dbReference type="InterPro" id="IPR018856">
    <property type="entry name" value="Stn1_N"/>
</dbReference>
<organism evidence="10">
    <name type="scientific">Absidia glauca</name>
    <name type="common">Pin mould</name>
    <dbReference type="NCBI Taxonomy" id="4829"/>
    <lineage>
        <taxon>Eukaryota</taxon>
        <taxon>Fungi</taxon>
        <taxon>Fungi incertae sedis</taxon>
        <taxon>Mucoromycota</taxon>
        <taxon>Mucoromycotina</taxon>
        <taxon>Mucoromycetes</taxon>
        <taxon>Mucorales</taxon>
        <taxon>Cunninghamellaceae</taxon>
        <taxon>Absidia</taxon>
    </lineage>
</organism>
<evidence type="ECO:0000313" key="10">
    <source>
        <dbReference type="EMBL" id="SAL96092.1"/>
    </source>
</evidence>
<accession>A0A163IYN6</accession>
<evidence type="ECO:0000313" key="11">
    <source>
        <dbReference type="Proteomes" id="UP000078561"/>
    </source>
</evidence>
<sequence length="342" mass="39123">MDSAILGLDPLMWTNVKLFIKDVLDLVPLPGYTDIYCFEDHNIRNVELCGIVVAVEQNLTMMIYTVDDGTGTLTCIWWKDTIDTEETISLGSCVRILGLVCTFKDERKVKVFDLDVISDPNWELLHTLQVLALRRDHYNKPFDISSKVQQNIDTLKQEMKTRKAIAPITTHSPYLNEKQVLQQSVLELIRQKFSATTPLTVKELQFDDDIYELAQQHIEQSEGQAPTRSQVLSLICDIFNASKKEGYIINTTGNGGSYKLFDTHELEQEIMDIIRNTINDQTTPNLGGVSHKYIYSMIQYKYKRQTKAMINNCIHSMVERSLIYKTDQGTDKGTGSYMILDD</sequence>
<dbReference type="STRING" id="4829.A0A163IYN6"/>
<keyword evidence="6" id="KW-0238">DNA-binding</keyword>
<keyword evidence="4" id="KW-0158">Chromosome</keyword>
<dbReference type="Gene3D" id="2.40.50.140">
    <property type="entry name" value="Nucleic acid-binding proteins"/>
    <property type="match status" value="1"/>
</dbReference>
<evidence type="ECO:0000256" key="1">
    <source>
        <dbReference type="ARBA" id="ARBA00004123"/>
    </source>
</evidence>
<dbReference type="Proteomes" id="UP000078561">
    <property type="component" value="Unassembled WGS sequence"/>
</dbReference>
<dbReference type="PANTHER" id="PTHR13989:SF33">
    <property type="entry name" value="CST COMPLEX SUBUNIT STN1"/>
    <property type="match status" value="1"/>
</dbReference>